<keyword evidence="6" id="KW-1185">Reference proteome</keyword>
<dbReference type="Pfam" id="PF01230">
    <property type="entry name" value="HIT"/>
    <property type="match status" value="1"/>
</dbReference>
<feature type="short sequence motif" description="Histidine triad motif" evidence="2 3">
    <location>
        <begin position="96"/>
        <end position="100"/>
    </location>
</feature>
<evidence type="ECO:0000313" key="6">
    <source>
        <dbReference type="Proteomes" id="UP000515873"/>
    </source>
</evidence>
<dbReference type="PANTHER" id="PTHR46648:SF1">
    <property type="entry name" value="ADENOSINE 5'-MONOPHOSPHORAMIDASE HNT1"/>
    <property type="match status" value="1"/>
</dbReference>
<dbReference type="InterPro" id="IPR039384">
    <property type="entry name" value="HINT"/>
</dbReference>
<dbReference type="KEGG" id="dtl:H8F01_07345"/>
<evidence type="ECO:0000313" key="5">
    <source>
        <dbReference type="EMBL" id="QNK02920.1"/>
    </source>
</evidence>
<dbReference type="InterPro" id="IPR011146">
    <property type="entry name" value="HIT-like"/>
</dbReference>
<dbReference type="GO" id="GO:0009117">
    <property type="term" value="P:nucleotide metabolic process"/>
    <property type="evidence" value="ECO:0007669"/>
    <property type="project" value="TreeGrafter"/>
</dbReference>
<dbReference type="PRINTS" id="PR00332">
    <property type="entry name" value="HISTRIAD"/>
</dbReference>
<reference evidence="5 6" key="1">
    <citation type="submission" date="2020-08" db="EMBL/GenBank/DDBJ databases">
        <title>Dyella sp. G9 isolated from forest soil.</title>
        <authorList>
            <person name="Fu J."/>
            <person name="Qiu L."/>
        </authorList>
    </citation>
    <scope>NUCLEOTIDE SEQUENCE [LARGE SCALE GENOMIC DNA]</scope>
    <source>
        <strain evidence="5 6">G9</strain>
    </source>
</reference>
<gene>
    <name evidence="5" type="ORF">H8F01_07345</name>
</gene>
<feature type="domain" description="HIT" evidence="4">
    <location>
        <begin position="4"/>
        <end position="111"/>
    </location>
</feature>
<evidence type="ECO:0000256" key="1">
    <source>
        <dbReference type="PIRSR" id="PIRSR601310-1"/>
    </source>
</evidence>
<dbReference type="GO" id="GO:0003824">
    <property type="term" value="F:catalytic activity"/>
    <property type="evidence" value="ECO:0007669"/>
    <property type="project" value="InterPro"/>
</dbReference>
<accession>A0A7G8Q812</accession>
<sequence>MACPFCEIVAGRLEASVVAQTAHALAFLDLRQAVPGHVLVVPKAHVEDIYAIDPTVAGDVMQLGVRVAHALRDAFHAPGLNLWQSNGAAAGQEVPHFHLHVQPRRVGDGLLRIYAHGVPSPSSRAALDDMAQRIRQGLPPDDGVPTPRSVP</sequence>
<dbReference type="CDD" id="cd01277">
    <property type="entry name" value="HINT_subgroup"/>
    <property type="match status" value="1"/>
</dbReference>
<dbReference type="Proteomes" id="UP000515873">
    <property type="component" value="Chromosome"/>
</dbReference>
<dbReference type="AlphaFoldDB" id="A0A7G8Q812"/>
<evidence type="ECO:0000256" key="2">
    <source>
        <dbReference type="PIRSR" id="PIRSR601310-3"/>
    </source>
</evidence>
<protein>
    <submittedName>
        <fullName evidence="5">HIT family protein</fullName>
    </submittedName>
</protein>
<dbReference type="InterPro" id="IPR036265">
    <property type="entry name" value="HIT-like_sf"/>
</dbReference>
<dbReference type="RefSeq" id="WP_187058348.1">
    <property type="nucleotide sequence ID" value="NZ_CP060412.1"/>
</dbReference>
<dbReference type="InterPro" id="IPR001310">
    <property type="entry name" value="Histidine_triad_HIT"/>
</dbReference>
<proteinExistence type="predicted"/>
<feature type="active site" description="Tele-AMP-histidine intermediate" evidence="1">
    <location>
        <position position="98"/>
    </location>
</feature>
<name>A0A7G8Q812_9GAMM</name>
<organism evidence="5 6">
    <name type="scientific">Dyella telluris</name>
    <dbReference type="NCBI Taxonomy" id="2763498"/>
    <lineage>
        <taxon>Bacteria</taxon>
        <taxon>Pseudomonadati</taxon>
        <taxon>Pseudomonadota</taxon>
        <taxon>Gammaproteobacteria</taxon>
        <taxon>Lysobacterales</taxon>
        <taxon>Rhodanobacteraceae</taxon>
        <taxon>Dyella</taxon>
    </lineage>
</organism>
<dbReference type="PANTHER" id="PTHR46648">
    <property type="entry name" value="HIT FAMILY PROTEIN 1"/>
    <property type="match status" value="1"/>
</dbReference>
<dbReference type="PROSITE" id="PS51084">
    <property type="entry name" value="HIT_2"/>
    <property type="match status" value="1"/>
</dbReference>
<dbReference type="Gene3D" id="3.30.428.10">
    <property type="entry name" value="HIT-like"/>
    <property type="match status" value="1"/>
</dbReference>
<evidence type="ECO:0000256" key="3">
    <source>
        <dbReference type="PROSITE-ProRule" id="PRU00464"/>
    </source>
</evidence>
<evidence type="ECO:0000259" key="4">
    <source>
        <dbReference type="PROSITE" id="PS51084"/>
    </source>
</evidence>
<dbReference type="EMBL" id="CP060412">
    <property type="protein sequence ID" value="QNK02920.1"/>
    <property type="molecule type" value="Genomic_DNA"/>
</dbReference>
<dbReference type="SUPFAM" id="SSF54197">
    <property type="entry name" value="HIT-like"/>
    <property type="match status" value="1"/>
</dbReference>